<feature type="region of interest" description="Disordered" evidence="1">
    <location>
        <begin position="70"/>
        <end position="99"/>
    </location>
</feature>
<proteinExistence type="predicted"/>
<name>A0A6H5I1E7_9HYME</name>
<feature type="compositionally biased region" description="Polar residues" evidence="1">
    <location>
        <begin position="81"/>
        <end position="92"/>
    </location>
</feature>
<sequence length="229" mass="25893">MNPTNILDQLDEKTLVLVYNAKLAKESQILGLLQILAGPTGLADIQVHRPGHQLMVTLTYRSAEIKQQLFDLPSEREKKTSTSGGNTASHQDPPTKQHEAEVDINRLHILMPRGMSKEEAIDILAECGPIDHLDFVAMGPLKNITYRPSSFGTATEEGATRAKSVGTDSEEKSGTLRGKQYRHRLETLPKWFHCILLWTPSNLLRRRRDHDAICARQNGRRRRELLERT</sequence>
<organism evidence="2 3">
    <name type="scientific">Trichogramma brassicae</name>
    <dbReference type="NCBI Taxonomy" id="86971"/>
    <lineage>
        <taxon>Eukaryota</taxon>
        <taxon>Metazoa</taxon>
        <taxon>Ecdysozoa</taxon>
        <taxon>Arthropoda</taxon>
        <taxon>Hexapoda</taxon>
        <taxon>Insecta</taxon>
        <taxon>Pterygota</taxon>
        <taxon>Neoptera</taxon>
        <taxon>Endopterygota</taxon>
        <taxon>Hymenoptera</taxon>
        <taxon>Apocrita</taxon>
        <taxon>Proctotrupomorpha</taxon>
        <taxon>Chalcidoidea</taxon>
        <taxon>Trichogrammatidae</taxon>
        <taxon>Trichogramma</taxon>
    </lineage>
</organism>
<dbReference type="EMBL" id="CADCXV010000092">
    <property type="protein sequence ID" value="CAB0028206.1"/>
    <property type="molecule type" value="Genomic_DNA"/>
</dbReference>
<evidence type="ECO:0000256" key="1">
    <source>
        <dbReference type="SAM" id="MobiDB-lite"/>
    </source>
</evidence>
<dbReference type="Proteomes" id="UP000479190">
    <property type="component" value="Unassembled WGS sequence"/>
</dbReference>
<reference evidence="2 3" key="1">
    <citation type="submission" date="2020-02" db="EMBL/GenBank/DDBJ databases">
        <authorList>
            <person name="Ferguson B K."/>
        </authorList>
    </citation>
    <scope>NUCLEOTIDE SEQUENCE [LARGE SCALE GENOMIC DNA]</scope>
</reference>
<feature type="region of interest" description="Disordered" evidence="1">
    <location>
        <begin position="151"/>
        <end position="176"/>
    </location>
</feature>
<dbReference type="AlphaFoldDB" id="A0A6H5I1E7"/>
<keyword evidence="3" id="KW-1185">Reference proteome</keyword>
<evidence type="ECO:0000313" key="2">
    <source>
        <dbReference type="EMBL" id="CAB0028206.1"/>
    </source>
</evidence>
<accession>A0A6H5I1E7</accession>
<protein>
    <submittedName>
        <fullName evidence="2">Uncharacterized protein</fullName>
    </submittedName>
</protein>
<gene>
    <name evidence="2" type="ORF">TBRA_LOCUS418</name>
</gene>
<evidence type="ECO:0000313" key="3">
    <source>
        <dbReference type="Proteomes" id="UP000479190"/>
    </source>
</evidence>